<reference evidence="1 2" key="1">
    <citation type="submission" date="2018-11" db="EMBL/GenBank/DDBJ databases">
        <title>Novel bacteria species description.</title>
        <authorList>
            <person name="Han J.-H."/>
        </authorList>
    </citation>
    <scope>NUCLEOTIDE SEQUENCE [LARGE SCALE GENOMIC DNA]</scope>
    <source>
        <strain evidence="1 2">KCTC23259</strain>
    </source>
</reference>
<dbReference type="InterPro" id="IPR014917">
    <property type="entry name" value="DUF1800"/>
</dbReference>
<name>A0AAE3KT40_9BACT</name>
<comment type="caution">
    <text evidence="1">The sequence shown here is derived from an EMBL/GenBank/DDBJ whole genome shotgun (WGS) entry which is preliminary data.</text>
</comment>
<dbReference type="AlphaFoldDB" id="A0AAE3KT40"/>
<organism evidence="1 2">
    <name type="scientific">Lacihabitans soyangensis</name>
    <dbReference type="NCBI Taxonomy" id="869394"/>
    <lineage>
        <taxon>Bacteria</taxon>
        <taxon>Pseudomonadati</taxon>
        <taxon>Bacteroidota</taxon>
        <taxon>Cytophagia</taxon>
        <taxon>Cytophagales</taxon>
        <taxon>Leadbetterellaceae</taxon>
        <taxon>Lacihabitans</taxon>
    </lineage>
</organism>
<evidence type="ECO:0000313" key="2">
    <source>
        <dbReference type="Proteomes" id="UP001204144"/>
    </source>
</evidence>
<dbReference type="Pfam" id="PF08811">
    <property type="entry name" value="DUF1800"/>
    <property type="match status" value="1"/>
</dbReference>
<dbReference type="Proteomes" id="UP001204144">
    <property type="component" value="Unassembled WGS sequence"/>
</dbReference>
<dbReference type="EMBL" id="RJUF01000036">
    <property type="protein sequence ID" value="MCP9763718.1"/>
    <property type="molecule type" value="Genomic_DNA"/>
</dbReference>
<dbReference type="RefSeq" id="WP_255037490.1">
    <property type="nucleotide sequence ID" value="NZ_RJUF01000036.1"/>
</dbReference>
<proteinExistence type="predicted"/>
<evidence type="ECO:0000313" key="1">
    <source>
        <dbReference type="EMBL" id="MCP9763718.1"/>
    </source>
</evidence>
<protein>
    <submittedName>
        <fullName evidence="1">DUF1800 family protein</fullName>
    </submittedName>
</protein>
<sequence length="545" mass="62380">MASLTEKNSLLGFDNALHLLRRATYAPNKTNVSQFSNYTPTQALDALFSTPNYAVPEPLATDTSQKYIPTFLSPSVAPTSMDDYDRYYMVYAWWFHRAQNSNTIHSKIIEFLHTIFVTNNQNERYQDFTFDYMSLLEFYASGSIKTLAKKMSRLNVMHFYLDNRLNTAGAPNENYAREFLELFTILKGPQDGPGSYTNYTEQDVQQAARVLTGFTNILESERLSYLDSESKIPLGKKVFANHDTGNKTFSAKFNNQTINGATSAASMDTELDAFINMVFNQPATAKSYARRIYRYFVSRNITSEIENDIITPLADHLYTNDYNIQSTIKLLLKSRHFYDEDDSLVGDEIIGAKIKSPLELVLTLYSQFNITGPNQQTNTLGFLQFYFYFLWYRASLAGQNIFQPTNVAGYPPITESPNYDKLWINSSNLRYRYSLFIDDLIKGISIPNTPIIVFDTVHYVRNSGNFSSPANANVLLNEFFELCLVEIPTGVRYIYFSQALLGNLSAINWQNEWNNYLATNDSTSVRIALDRFIRTLVKSPEYQLL</sequence>
<keyword evidence="2" id="KW-1185">Reference proteome</keyword>
<accession>A0AAE3KT40</accession>
<gene>
    <name evidence="1" type="ORF">EGI31_12200</name>
</gene>